<reference evidence="1 2" key="1">
    <citation type="submission" date="2020-12" db="EMBL/GenBank/DDBJ databases">
        <title>Sphingomonas sp.</title>
        <authorList>
            <person name="Kim M.K."/>
        </authorList>
    </citation>
    <scope>NUCLEOTIDE SEQUENCE [LARGE SCALE GENOMIC DNA]</scope>
    <source>
        <strain evidence="1 2">BT552</strain>
    </source>
</reference>
<organism evidence="1 2">
    <name type="scientific">Sphingomonas longa</name>
    <dbReference type="NCBI Taxonomy" id="2778730"/>
    <lineage>
        <taxon>Bacteria</taxon>
        <taxon>Pseudomonadati</taxon>
        <taxon>Pseudomonadota</taxon>
        <taxon>Alphaproteobacteria</taxon>
        <taxon>Sphingomonadales</taxon>
        <taxon>Sphingomonadaceae</taxon>
        <taxon>Sphingomonas</taxon>
    </lineage>
</organism>
<comment type="caution">
    <text evidence="1">The sequence shown here is derived from an EMBL/GenBank/DDBJ whole genome shotgun (WGS) entry which is preliminary data.</text>
</comment>
<dbReference type="InterPro" id="IPR021352">
    <property type="entry name" value="DUF2971"/>
</dbReference>
<gene>
    <name evidence="1" type="ORF">ILT43_15850</name>
</gene>
<dbReference type="Proteomes" id="UP000763641">
    <property type="component" value="Unassembled WGS sequence"/>
</dbReference>
<keyword evidence="2" id="KW-1185">Reference proteome</keyword>
<protein>
    <submittedName>
        <fullName evidence="1">DUF2971 domain-containing protein</fullName>
    </submittedName>
</protein>
<evidence type="ECO:0000313" key="1">
    <source>
        <dbReference type="EMBL" id="MBM6577856.1"/>
    </source>
</evidence>
<evidence type="ECO:0000313" key="2">
    <source>
        <dbReference type="Proteomes" id="UP000763641"/>
    </source>
</evidence>
<accession>A0ABS2DA83</accession>
<proteinExistence type="predicted"/>
<dbReference type="EMBL" id="JAFEMC010000005">
    <property type="protein sequence ID" value="MBM6577856.1"/>
    <property type="molecule type" value="Genomic_DNA"/>
</dbReference>
<dbReference type="Pfam" id="PF11185">
    <property type="entry name" value="DUF2971"/>
    <property type="match status" value="1"/>
</dbReference>
<dbReference type="RefSeq" id="WP_204199956.1">
    <property type="nucleotide sequence ID" value="NZ_JAFEMC010000005.1"/>
</dbReference>
<name>A0ABS2DA83_9SPHN</name>
<sequence length="272" mass="31086">MSDAAADDELSIGYRQDRPLIYKYVSDVALRGILNSSRLGFSLPADLNDLFDQPRVERSRFPQSIMTLFGSEKTDEELAQEEDARWGTCAVGSFTRTPDNALMWAHYAAGHRGAVIELDADIAELTAPSLLVPVQYGSCIYMKRPNQSRYGRLRLPTFRKDGEFRLEDYERLQRLFLSKPLSWAYEEEVRAVVRTSDFAFSGRSMDGRWERFELDGRTLWGLRLDPGAVTRVIAGARFEGMDWLRAWGAEHRATIERATPSPDTWDLRFVTT</sequence>